<dbReference type="AlphaFoldDB" id="A0A382FHG9"/>
<feature type="non-terminal residue" evidence="1">
    <location>
        <position position="1"/>
    </location>
</feature>
<evidence type="ECO:0000313" key="1">
    <source>
        <dbReference type="EMBL" id="SVB62528.1"/>
    </source>
</evidence>
<sequence length="32" mass="3432">MSIDPYGTIRAQVLDLQGNAVGGAVSNNDWRL</sequence>
<proteinExistence type="predicted"/>
<reference evidence="1" key="1">
    <citation type="submission" date="2018-05" db="EMBL/GenBank/DDBJ databases">
        <authorList>
            <person name="Lanie J.A."/>
            <person name="Ng W.-L."/>
            <person name="Kazmierczak K.M."/>
            <person name="Andrzejewski T.M."/>
            <person name="Davidsen T.M."/>
            <person name="Wayne K.J."/>
            <person name="Tettelin H."/>
            <person name="Glass J.I."/>
            <person name="Rusch D."/>
            <person name="Podicherti R."/>
            <person name="Tsui H.-C.T."/>
            <person name="Winkler M.E."/>
        </authorList>
    </citation>
    <scope>NUCLEOTIDE SEQUENCE</scope>
</reference>
<organism evidence="1">
    <name type="scientific">marine metagenome</name>
    <dbReference type="NCBI Taxonomy" id="408172"/>
    <lineage>
        <taxon>unclassified sequences</taxon>
        <taxon>metagenomes</taxon>
        <taxon>ecological metagenomes</taxon>
    </lineage>
</organism>
<gene>
    <name evidence="1" type="ORF">METZ01_LOCUS215382</name>
</gene>
<feature type="non-terminal residue" evidence="1">
    <location>
        <position position="32"/>
    </location>
</feature>
<dbReference type="EMBL" id="UINC01050039">
    <property type="protein sequence ID" value="SVB62528.1"/>
    <property type="molecule type" value="Genomic_DNA"/>
</dbReference>
<protein>
    <submittedName>
        <fullName evidence="1">Uncharacterized protein</fullName>
    </submittedName>
</protein>
<accession>A0A382FHG9</accession>
<name>A0A382FHG9_9ZZZZ</name>